<dbReference type="AlphaFoldDB" id="A0A8J8SUA4"/>
<sequence length="120" mass="14503">MQASMMKLQCYWLRLLERRQSLLRQKRCQRENLQRGGQNHSHQAHYLKTKKPISLSQLSTMQPIRKELKACRGISRSHVVLEINERLGRILAQYISWIYREQYINLTVYLVYVFEPVYIH</sequence>
<keyword evidence="2" id="KW-1185">Reference proteome</keyword>
<reference evidence="1" key="1">
    <citation type="submission" date="2019-06" db="EMBL/GenBank/DDBJ databases">
        <authorList>
            <person name="Zheng W."/>
        </authorList>
    </citation>
    <scope>NUCLEOTIDE SEQUENCE</scope>
    <source>
        <strain evidence="1">QDHG01</strain>
    </source>
</reference>
<proteinExistence type="predicted"/>
<evidence type="ECO:0000313" key="1">
    <source>
        <dbReference type="EMBL" id="TNV70596.1"/>
    </source>
</evidence>
<dbReference type="Proteomes" id="UP000785679">
    <property type="component" value="Unassembled WGS sequence"/>
</dbReference>
<name>A0A8J8SUA4_HALGN</name>
<protein>
    <submittedName>
        <fullName evidence="1">Uncharacterized protein</fullName>
    </submittedName>
</protein>
<accession>A0A8J8SUA4</accession>
<evidence type="ECO:0000313" key="2">
    <source>
        <dbReference type="Proteomes" id="UP000785679"/>
    </source>
</evidence>
<organism evidence="1 2">
    <name type="scientific">Halteria grandinella</name>
    <dbReference type="NCBI Taxonomy" id="5974"/>
    <lineage>
        <taxon>Eukaryota</taxon>
        <taxon>Sar</taxon>
        <taxon>Alveolata</taxon>
        <taxon>Ciliophora</taxon>
        <taxon>Intramacronucleata</taxon>
        <taxon>Spirotrichea</taxon>
        <taxon>Stichotrichia</taxon>
        <taxon>Sporadotrichida</taxon>
        <taxon>Halteriidae</taxon>
        <taxon>Halteria</taxon>
    </lineage>
</organism>
<dbReference type="EMBL" id="RRYP01035349">
    <property type="protein sequence ID" value="TNV70596.1"/>
    <property type="molecule type" value="Genomic_DNA"/>
</dbReference>
<comment type="caution">
    <text evidence="1">The sequence shown here is derived from an EMBL/GenBank/DDBJ whole genome shotgun (WGS) entry which is preliminary data.</text>
</comment>
<gene>
    <name evidence="1" type="ORF">FGO68_gene7386</name>
</gene>